<comment type="caution">
    <text evidence="2">The sequence shown here is derived from an EMBL/GenBank/DDBJ whole genome shotgun (WGS) entry which is preliminary data.</text>
</comment>
<dbReference type="Proteomes" id="UP000612956">
    <property type="component" value="Unassembled WGS sequence"/>
</dbReference>
<dbReference type="AlphaFoldDB" id="A0A917VDL2"/>
<keyword evidence="3" id="KW-1185">Reference proteome</keyword>
<accession>A0A917VDL2</accession>
<evidence type="ECO:0000256" key="1">
    <source>
        <dbReference type="SAM" id="MobiDB-lite"/>
    </source>
</evidence>
<protein>
    <recommendedName>
        <fullName evidence="4">Collagen-like protein</fullName>
    </recommendedName>
</protein>
<evidence type="ECO:0000313" key="3">
    <source>
        <dbReference type="Proteomes" id="UP000612956"/>
    </source>
</evidence>
<proteinExistence type="predicted"/>
<reference evidence="2" key="1">
    <citation type="journal article" date="2014" name="Int. J. Syst. Evol. Microbiol.">
        <title>Complete genome sequence of Corynebacterium casei LMG S-19264T (=DSM 44701T), isolated from a smear-ripened cheese.</title>
        <authorList>
            <consortium name="US DOE Joint Genome Institute (JGI-PGF)"/>
            <person name="Walter F."/>
            <person name="Albersmeier A."/>
            <person name="Kalinowski J."/>
            <person name="Ruckert C."/>
        </authorList>
    </citation>
    <scope>NUCLEOTIDE SEQUENCE</scope>
    <source>
        <strain evidence="2">CGMCC 4.7278</strain>
    </source>
</reference>
<name>A0A917VDL2_9NOCA</name>
<feature type="compositionally biased region" description="Low complexity" evidence="1">
    <location>
        <begin position="13"/>
        <end position="37"/>
    </location>
</feature>
<gene>
    <name evidence="2" type="ORF">GCM10011591_40530</name>
</gene>
<evidence type="ECO:0008006" key="4">
    <source>
        <dbReference type="Google" id="ProtNLM"/>
    </source>
</evidence>
<sequence length="118" mass="11453">MLGGVDVLDAPGLADGLADAPGVETPGTGASGRAGTSGLDGEVGVTGELGATGDVGETDVTGSPAATAPNPSAIAANGQSTKAKIVRRMNLSSALSRVVRADRRPATAYFRTGAPTFG</sequence>
<reference evidence="2" key="2">
    <citation type="submission" date="2020-09" db="EMBL/GenBank/DDBJ databases">
        <authorList>
            <person name="Sun Q."/>
            <person name="Zhou Y."/>
        </authorList>
    </citation>
    <scope>NUCLEOTIDE SEQUENCE</scope>
    <source>
        <strain evidence="2">CGMCC 4.7278</strain>
    </source>
</reference>
<feature type="region of interest" description="Disordered" evidence="1">
    <location>
        <begin position="13"/>
        <end position="81"/>
    </location>
</feature>
<organism evidence="2 3">
    <name type="scientific">Nocardia camponoti</name>
    <dbReference type="NCBI Taxonomy" id="1616106"/>
    <lineage>
        <taxon>Bacteria</taxon>
        <taxon>Bacillati</taxon>
        <taxon>Actinomycetota</taxon>
        <taxon>Actinomycetes</taxon>
        <taxon>Mycobacteriales</taxon>
        <taxon>Nocardiaceae</taxon>
        <taxon>Nocardia</taxon>
    </lineage>
</organism>
<dbReference type="EMBL" id="BMMW01000004">
    <property type="protein sequence ID" value="GGK64111.1"/>
    <property type="molecule type" value="Genomic_DNA"/>
</dbReference>
<feature type="compositionally biased region" description="Low complexity" evidence="1">
    <location>
        <begin position="63"/>
        <end position="77"/>
    </location>
</feature>
<evidence type="ECO:0000313" key="2">
    <source>
        <dbReference type="EMBL" id="GGK64111.1"/>
    </source>
</evidence>